<dbReference type="AlphaFoldDB" id="A0A1X7UKK0"/>
<keyword evidence="1" id="KW-0812">Transmembrane</keyword>
<protein>
    <submittedName>
        <fullName evidence="2">Uncharacterized protein</fullName>
    </submittedName>
</protein>
<organism evidence="2">
    <name type="scientific">Amphimedon queenslandica</name>
    <name type="common">Sponge</name>
    <dbReference type="NCBI Taxonomy" id="400682"/>
    <lineage>
        <taxon>Eukaryota</taxon>
        <taxon>Metazoa</taxon>
        <taxon>Porifera</taxon>
        <taxon>Demospongiae</taxon>
        <taxon>Heteroscleromorpha</taxon>
        <taxon>Haplosclerida</taxon>
        <taxon>Niphatidae</taxon>
        <taxon>Amphimedon</taxon>
    </lineage>
</organism>
<proteinExistence type="predicted"/>
<evidence type="ECO:0000313" key="2">
    <source>
        <dbReference type="EnsemblMetazoa" id="Aqu2.1.28024_001"/>
    </source>
</evidence>
<sequence>MCALMLTSDILIVGNYLRYYVFQANLYYFIAFFKLYGPQELGTRFKMEKYEIDTFTHIGSMEVIKILEAD</sequence>
<feature type="transmembrane region" description="Helical" evidence="1">
    <location>
        <begin position="20"/>
        <end position="37"/>
    </location>
</feature>
<dbReference type="EnsemblMetazoa" id="Aqu2.1.28024_001">
    <property type="protein sequence ID" value="Aqu2.1.28024_001"/>
    <property type="gene ID" value="Aqu2.1.28024"/>
</dbReference>
<keyword evidence="1" id="KW-1133">Transmembrane helix</keyword>
<evidence type="ECO:0000256" key="1">
    <source>
        <dbReference type="SAM" id="Phobius"/>
    </source>
</evidence>
<reference evidence="2" key="1">
    <citation type="submission" date="2017-05" db="UniProtKB">
        <authorList>
            <consortium name="EnsemblMetazoa"/>
        </authorList>
    </citation>
    <scope>IDENTIFICATION</scope>
</reference>
<dbReference type="InParanoid" id="A0A1X7UKK0"/>
<name>A0A1X7UKK0_AMPQE</name>
<keyword evidence="1" id="KW-0472">Membrane</keyword>
<accession>A0A1X7UKK0</accession>